<dbReference type="GO" id="GO:0048046">
    <property type="term" value="C:apoplast"/>
    <property type="evidence" value="ECO:0007669"/>
    <property type="project" value="UniProtKB-SubCell"/>
</dbReference>
<evidence type="ECO:0000256" key="1">
    <source>
        <dbReference type="ARBA" id="ARBA00010746"/>
    </source>
</evidence>
<dbReference type="PANTHER" id="PTHR21495">
    <property type="entry name" value="NUCLEOPORIN-RELATED"/>
    <property type="match status" value="1"/>
</dbReference>
<dbReference type="Pfam" id="PF03018">
    <property type="entry name" value="Dirigent"/>
    <property type="match status" value="1"/>
</dbReference>
<feature type="chain" id="PRO_5041777210" description="Dirigent protein" evidence="4">
    <location>
        <begin position="25"/>
        <end position="194"/>
    </location>
</feature>
<comment type="subcellular location">
    <subcellularLocation>
        <location evidence="4">Secreted</location>
        <location evidence="4">Extracellular space</location>
        <location evidence="4">Apoplast</location>
    </subcellularLocation>
</comment>
<accession>A0AAD4P032</accession>
<evidence type="ECO:0000256" key="4">
    <source>
        <dbReference type="RuleBase" id="RU363099"/>
    </source>
</evidence>
<evidence type="ECO:0000256" key="2">
    <source>
        <dbReference type="ARBA" id="ARBA00011738"/>
    </source>
</evidence>
<sequence>MEKLSTILMLYLLPLAIAMPMARGFDKQPGAVQAWFENLSNLKEKVSRIHFYIHDIMGGKNPTTFVVAEANISATSATYFGLIKMMDIPIRVGPEPDSKIIGQIQGINGASSFEEIGLLLNFNFLFTEGEYNGSTLSILGHESELEDYREMPIVGGTGVFRLARGIVTSHTISINNTFEEIFAEVTAVVSYYVG</sequence>
<evidence type="ECO:0000313" key="5">
    <source>
        <dbReference type="EMBL" id="KAH6821215.1"/>
    </source>
</evidence>
<dbReference type="InterPro" id="IPR004265">
    <property type="entry name" value="Dirigent"/>
</dbReference>
<gene>
    <name evidence="5" type="ORF">C2S53_010329</name>
</gene>
<comment type="function">
    <text evidence="4">Dirigent proteins impart stereoselectivity on the phenoxy radical-coupling reaction, yielding optically active lignans from two molecules of coniferyl alcohol in the biosynthesis of lignans, flavonolignans, and alkaloids and thus plays a central role in plant secondary metabolism.</text>
</comment>
<organism evidence="5 6">
    <name type="scientific">Perilla frutescens var. hirtella</name>
    <name type="common">Perilla citriodora</name>
    <name type="synonym">Perilla setoyensis</name>
    <dbReference type="NCBI Taxonomy" id="608512"/>
    <lineage>
        <taxon>Eukaryota</taxon>
        <taxon>Viridiplantae</taxon>
        <taxon>Streptophyta</taxon>
        <taxon>Embryophyta</taxon>
        <taxon>Tracheophyta</taxon>
        <taxon>Spermatophyta</taxon>
        <taxon>Magnoliopsida</taxon>
        <taxon>eudicotyledons</taxon>
        <taxon>Gunneridae</taxon>
        <taxon>Pentapetalae</taxon>
        <taxon>asterids</taxon>
        <taxon>lamiids</taxon>
        <taxon>Lamiales</taxon>
        <taxon>Lamiaceae</taxon>
        <taxon>Nepetoideae</taxon>
        <taxon>Elsholtzieae</taxon>
        <taxon>Perilla</taxon>
    </lineage>
</organism>
<comment type="caution">
    <text evidence="5">The sequence shown here is derived from an EMBL/GenBank/DDBJ whole genome shotgun (WGS) entry which is preliminary data.</text>
</comment>
<keyword evidence="6" id="KW-1185">Reference proteome</keyword>
<evidence type="ECO:0000313" key="6">
    <source>
        <dbReference type="Proteomes" id="UP001190926"/>
    </source>
</evidence>
<feature type="signal peptide" evidence="4">
    <location>
        <begin position="1"/>
        <end position="24"/>
    </location>
</feature>
<dbReference type="GO" id="GO:0009699">
    <property type="term" value="P:phenylpropanoid biosynthetic process"/>
    <property type="evidence" value="ECO:0007669"/>
    <property type="project" value="UniProtKB-ARBA"/>
</dbReference>
<comment type="similarity">
    <text evidence="1 4">Belongs to the plant dirigent protein family.</text>
</comment>
<protein>
    <recommendedName>
        <fullName evidence="4">Dirigent protein</fullName>
    </recommendedName>
</protein>
<dbReference type="Proteomes" id="UP001190926">
    <property type="component" value="Unassembled WGS sequence"/>
</dbReference>
<keyword evidence="4" id="KW-0732">Signal</keyword>
<proteinExistence type="inferred from homology"/>
<comment type="subunit">
    <text evidence="2 4">Homodimer.</text>
</comment>
<dbReference type="AlphaFoldDB" id="A0AAD4P032"/>
<name>A0AAD4P032_PERFH</name>
<keyword evidence="3 4" id="KW-0964">Secreted</keyword>
<dbReference type="Gene3D" id="2.40.480.10">
    <property type="entry name" value="Allene oxide cyclase-like"/>
    <property type="match status" value="1"/>
</dbReference>
<evidence type="ECO:0000256" key="3">
    <source>
        <dbReference type="ARBA" id="ARBA00022525"/>
    </source>
</evidence>
<reference evidence="5 6" key="1">
    <citation type="journal article" date="2021" name="Nat. Commun.">
        <title>Incipient diploidization of the medicinal plant Perilla within 10,000 years.</title>
        <authorList>
            <person name="Zhang Y."/>
            <person name="Shen Q."/>
            <person name="Leng L."/>
            <person name="Zhang D."/>
            <person name="Chen S."/>
            <person name="Shi Y."/>
            <person name="Ning Z."/>
            <person name="Chen S."/>
        </authorList>
    </citation>
    <scope>NUCLEOTIDE SEQUENCE [LARGE SCALE GENOMIC DNA]</scope>
    <source>
        <strain evidence="6">cv. PC099</strain>
    </source>
</reference>
<keyword evidence="4" id="KW-0052">Apoplast</keyword>
<dbReference type="EMBL" id="SDAM02002349">
    <property type="protein sequence ID" value="KAH6821215.1"/>
    <property type="molecule type" value="Genomic_DNA"/>
</dbReference>
<dbReference type="InterPro" id="IPR044859">
    <property type="entry name" value="Allene_oxi_cyc_Dirigent"/>
</dbReference>